<evidence type="ECO:0000313" key="4">
    <source>
        <dbReference type="Proteomes" id="UP001139353"/>
    </source>
</evidence>
<evidence type="ECO:0000256" key="1">
    <source>
        <dbReference type="ARBA" id="ARBA00022801"/>
    </source>
</evidence>
<dbReference type="Pfam" id="PF07859">
    <property type="entry name" value="Abhydrolase_3"/>
    <property type="match status" value="1"/>
</dbReference>
<comment type="caution">
    <text evidence="3">The sequence shown here is derived from an EMBL/GenBank/DDBJ whole genome shotgun (WGS) entry which is preliminary data.</text>
</comment>
<accession>A0A9X1YJ61</accession>
<evidence type="ECO:0000313" key="3">
    <source>
        <dbReference type="EMBL" id="MCK9687489.1"/>
    </source>
</evidence>
<organism evidence="3 4">
    <name type="scientific">Scleromatobacter humisilvae</name>
    <dbReference type="NCBI Taxonomy" id="2897159"/>
    <lineage>
        <taxon>Bacteria</taxon>
        <taxon>Pseudomonadati</taxon>
        <taxon>Pseudomonadota</taxon>
        <taxon>Betaproteobacteria</taxon>
        <taxon>Burkholderiales</taxon>
        <taxon>Sphaerotilaceae</taxon>
        <taxon>Scleromatobacter</taxon>
    </lineage>
</organism>
<dbReference type="InterPro" id="IPR050300">
    <property type="entry name" value="GDXG_lipolytic_enzyme"/>
</dbReference>
<name>A0A9X1YJ61_9BURK</name>
<protein>
    <submittedName>
        <fullName evidence="3">Alpha/beta hydrolase</fullName>
    </submittedName>
</protein>
<dbReference type="Gene3D" id="3.40.50.1820">
    <property type="entry name" value="alpha/beta hydrolase"/>
    <property type="match status" value="1"/>
</dbReference>
<keyword evidence="1 3" id="KW-0378">Hydrolase</keyword>
<reference evidence="3" key="1">
    <citation type="submission" date="2021-11" db="EMBL/GenBank/DDBJ databases">
        <title>BS-T2-15 a new species belonging to the Comamonadaceae family isolated from the soil of a French oak forest.</title>
        <authorList>
            <person name="Mieszkin S."/>
            <person name="Alain K."/>
        </authorList>
    </citation>
    <scope>NUCLEOTIDE SEQUENCE</scope>
    <source>
        <strain evidence="3">BS-T2-15</strain>
    </source>
</reference>
<proteinExistence type="predicted"/>
<dbReference type="PANTHER" id="PTHR48081">
    <property type="entry name" value="AB HYDROLASE SUPERFAMILY PROTEIN C4A8.06C"/>
    <property type="match status" value="1"/>
</dbReference>
<dbReference type="RefSeq" id="WP_275683524.1">
    <property type="nucleotide sequence ID" value="NZ_JAJLJH010000004.1"/>
</dbReference>
<keyword evidence="4" id="KW-1185">Reference proteome</keyword>
<gene>
    <name evidence="3" type="ORF">LPC04_17430</name>
</gene>
<evidence type="ECO:0000259" key="2">
    <source>
        <dbReference type="Pfam" id="PF07859"/>
    </source>
</evidence>
<dbReference type="InterPro" id="IPR029058">
    <property type="entry name" value="AB_hydrolase_fold"/>
</dbReference>
<dbReference type="InterPro" id="IPR013094">
    <property type="entry name" value="AB_hydrolase_3"/>
</dbReference>
<dbReference type="AlphaFoldDB" id="A0A9X1YJ61"/>
<dbReference type="PANTHER" id="PTHR48081:SF8">
    <property type="entry name" value="ALPHA_BETA HYDROLASE FOLD-3 DOMAIN-CONTAINING PROTEIN-RELATED"/>
    <property type="match status" value="1"/>
</dbReference>
<dbReference type="GO" id="GO:0016787">
    <property type="term" value="F:hydrolase activity"/>
    <property type="evidence" value="ECO:0007669"/>
    <property type="project" value="UniProtKB-KW"/>
</dbReference>
<dbReference type="SUPFAM" id="SSF53474">
    <property type="entry name" value="alpha/beta-Hydrolases"/>
    <property type="match status" value="1"/>
</dbReference>
<feature type="domain" description="Alpha/beta hydrolase fold-3" evidence="2">
    <location>
        <begin position="91"/>
        <end position="300"/>
    </location>
</feature>
<dbReference type="Proteomes" id="UP001139353">
    <property type="component" value="Unassembled WGS sequence"/>
</dbReference>
<dbReference type="EMBL" id="JAJLJH010000004">
    <property type="protein sequence ID" value="MCK9687489.1"/>
    <property type="molecule type" value="Genomic_DNA"/>
</dbReference>
<sequence>MTERARPPDRDLLAAVDPSLRPALNPLVRWMSRRKPTLGRLPLRRRVDGLVTRIAARGTRMRWIARTDGAPALRVWIVDRRANKGSPTPAVLHLHGGGFIGTSLAWLFPTLRRLSAELDCLVVSVDYRLAPETPFPGSLEDNHAALAWLHANAASLGIDPARIAVMGESAGGGHAAALAIAARDRGSVSLACQVLLYPMLDDRTGSIIHQASPGVGAFIWSAAANVLGWSSLLGAPAGAAAPPAGAVPARVEDLRGLPPAWIGVGTLDLFFDEDAAYARRLQAAGVATTFRRVAGAYHGFDILMKDAPLAKAFTESWMDALRRAFRA</sequence>